<name>A0A6N2RBI3_9FIRM</name>
<keyword evidence="1" id="KW-1133">Transmembrane helix</keyword>
<feature type="transmembrane region" description="Helical" evidence="1">
    <location>
        <begin position="131"/>
        <end position="151"/>
    </location>
</feature>
<reference evidence="3" key="1">
    <citation type="submission" date="2019-11" db="EMBL/GenBank/DDBJ databases">
        <authorList>
            <person name="Feng L."/>
        </authorList>
    </citation>
    <scope>NUCLEOTIDE SEQUENCE</scope>
    <source>
        <strain evidence="3">AundefinedLFYP135</strain>
    </source>
</reference>
<feature type="domain" description="Nucleoside transporter/FeoB GTPase Gate" evidence="2">
    <location>
        <begin position="54"/>
        <end position="153"/>
    </location>
</feature>
<dbReference type="EMBL" id="CACRSL010000003">
    <property type="protein sequence ID" value="VYS77918.1"/>
    <property type="molecule type" value="Genomic_DNA"/>
</dbReference>
<evidence type="ECO:0000313" key="3">
    <source>
        <dbReference type="EMBL" id="VYS77918.1"/>
    </source>
</evidence>
<dbReference type="AlphaFoldDB" id="A0A6N2RBI3"/>
<evidence type="ECO:0000259" key="2">
    <source>
        <dbReference type="Pfam" id="PF07670"/>
    </source>
</evidence>
<keyword evidence="1" id="KW-0472">Membrane</keyword>
<feature type="transmembrane region" description="Helical" evidence="1">
    <location>
        <begin position="157"/>
        <end position="177"/>
    </location>
</feature>
<protein>
    <submittedName>
        <fullName evidence="3">Sporulation integral membrane protein YlbJ</fullName>
    </submittedName>
</protein>
<proteinExistence type="predicted"/>
<accession>A0A6N2RBI3</accession>
<sequence>MQAMPKKKHRFLLRRAPSLLGAGILLLLAAALLVLSKEVGDGVREGLSICTNVVIPSLFPFMILSSFLALSPLSELISRPLSPITRRLFHLPPELGATVLMSFVGGYPVGAKTIASLVREKKLSQETAARMLCFSVNAGPSFLIGTVGVALLGSPRLGWILLFAQIVSAFLIGGIVSRRAKISRGETGGVGLPFSAAFVEAVSGAASGMFGLCAFITAFSGILALLRSSGVLSGIACLLAKIAPSSLADPNLFEALLGGLLEVTSGCVAAAGLKGDLPFVVISLLISFSGVSVIFQVASCLRGSGVRLSPFVLSRFAHAFLTSAIAYPLYLKWGREVMTALGTAARLSLEVSPTSVLRALCILAMCAILLLTASTAPLQAKK</sequence>
<organism evidence="3">
    <name type="scientific">uncultured Anaerotruncus sp</name>
    <dbReference type="NCBI Taxonomy" id="905011"/>
    <lineage>
        <taxon>Bacteria</taxon>
        <taxon>Bacillati</taxon>
        <taxon>Bacillota</taxon>
        <taxon>Clostridia</taxon>
        <taxon>Eubacteriales</taxon>
        <taxon>Oscillospiraceae</taxon>
        <taxon>Anaerotruncus</taxon>
        <taxon>environmental samples</taxon>
    </lineage>
</organism>
<feature type="transmembrane region" description="Helical" evidence="1">
    <location>
        <begin position="279"/>
        <end position="301"/>
    </location>
</feature>
<gene>
    <name evidence="3" type="primary">ylbJ</name>
    <name evidence="3" type="ORF">AULFYP135_00331</name>
</gene>
<dbReference type="Pfam" id="PF07670">
    <property type="entry name" value="Gate"/>
    <property type="match status" value="1"/>
</dbReference>
<dbReference type="InterPro" id="IPR011642">
    <property type="entry name" value="Gate_dom"/>
</dbReference>
<feature type="transmembrane region" description="Helical" evidence="1">
    <location>
        <begin position="313"/>
        <end position="331"/>
    </location>
</feature>
<evidence type="ECO:0000256" key="1">
    <source>
        <dbReference type="SAM" id="Phobius"/>
    </source>
</evidence>
<feature type="transmembrane region" description="Helical" evidence="1">
    <location>
        <begin position="356"/>
        <end position="378"/>
    </location>
</feature>
<keyword evidence="1" id="KW-0812">Transmembrane</keyword>